<dbReference type="NCBIfam" id="TIGR00231">
    <property type="entry name" value="small_GTP"/>
    <property type="match status" value="2"/>
</dbReference>
<gene>
    <name evidence="8" type="primary">der</name>
    <name evidence="13" type="ordered locus">NRI_0513</name>
</gene>
<proteinExistence type="inferred from homology"/>
<name>C6V527_NEORI</name>
<evidence type="ECO:0000256" key="8">
    <source>
        <dbReference type="HAMAP-Rule" id="MF_00195"/>
    </source>
</evidence>
<keyword evidence="3 8" id="KW-0690">Ribosome biogenesis</keyword>
<dbReference type="PIRSF" id="PIRSF006485">
    <property type="entry name" value="GTP-binding_EngA"/>
    <property type="match status" value="1"/>
</dbReference>
<evidence type="ECO:0000256" key="2">
    <source>
        <dbReference type="ARBA" id="ARBA00020953"/>
    </source>
</evidence>
<feature type="binding site" evidence="8">
    <location>
        <begin position="18"/>
        <end position="25"/>
    </location>
    <ligand>
        <name>GTP</name>
        <dbReference type="ChEBI" id="CHEBI:37565"/>
        <label>1</label>
    </ligand>
</feature>
<evidence type="ECO:0000256" key="7">
    <source>
        <dbReference type="ARBA" id="ARBA00032345"/>
    </source>
</evidence>
<comment type="similarity">
    <text evidence="1 8 9">Belongs to the TRAFAC class TrmE-Era-EngA-EngB-Septin-like GTPase superfamily. EngA (Der) GTPase family.</text>
</comment>
<evidence type="ECO:0000259" key="11">
    <source>
        <dbReference type="Pfam" id="PF01926"/>
    </source>
</evidence>
<dbReference type="Gene3D" id="3.40.50.300">
    <property type="entry name" value="P-loop containing nucleotide triphosphate hydrolases"/>
    <property type="match status" value="2"/>
</dbReference>
<feature type="region of interest" description="Disordered" evidence="10">
    <location>
        <begin position="443"/>
        <end position="480"/>
    </location>
</feature>
<feature type="domain" description="G" evidence="11">
    <location>
        <begin position="13"/>
        <end position="125"/>
    </location>
</feature>
<evidence type="ECO:0000256" key="9">
    <source>
        <dbReference type="RuleBase" id="RU004481"/>
    </source>
</evidence>
<dbReference type="InterPro" id="IPR016484">
    <property type="entry name" value="GTPase_Der"/>
</dbReference>
<dbReference type="InterPro" id="IPR015946">
    <property type="entry name" value="KH_dom-like_a/b"/>
</dbReference>
<comment type="function">
    <text evidence="8 9">GTPase that plays an essential role in the late steps of ribosome biogenesis.</text>
</comment>
<dbReference type="Pfam" id="PF14714">
    <property type="entry name" value="KH_dom-like"/>
    <property type="match status" value="1"/>
</dbReference>
<comment type="subunit">
    <text evidence="8">Associates with the 50S ribosomal subunit.</text>
</comment>
<keyword evidence="5 8" id="KW-0547">Nucleotide-binding</keyword>
<dbReference type="PRINTS" id="PR00449">
    <property type="entry name" value="RASTRNSFRMNG"/>
</dbReference>
<evidence type="ECO:0000259" key="12">
    <source>
        <dbReference type="Pfam" id="PF14714"/>
    </source>
</evidence>
<dbReference type="eggNOG" id="COG1160">
    <property type="taxonomic scope" value="Bacteria"/>
</dbReference>
<evidence type="ECO:0000256" key="6">
    <source>
        <dbReference type="ARBA" id="ARBA00023134"/>
    </source>
</evidence>
<dbReference type="InterPro" id="IPR005225">
    <property type="entry name" value="Small_GTP-bd"/>
</dbReference>
<feature type="binding site" evidence="8">
    <location>
        <begin position="66"/>
        <end position="70"/>
    </location>
    <ligand>
        <name>GTP</name>
        <dbReference type="ChEBI" id="CHEBI:37565"/>
        <label>1</label>
    </ligand>
</feature>
<keyword evidence="6 8" id="KW-0342">GTP-binding</keyword>
<feature type="domain" description="GTPase Der C-terminal KH-domain-like" evidence="12">
    <location>
        <begin position="360"/>
        <end position="438"/>
    </location>
</feature>
<dbReference type="Pfam" id="PF01926">
    <property type="entry name" value="MMR_HSR1"/>
    <property type="match status" value="2"/>
</dbReference>
<evidence type="ECO:0000256" key="1">
    <source>
        <dbReference type="ARBA" id="ARBA00008279"/>
    </source>
</evidence>
<dbReference type="NCBIfam" id="TIGR03594">
    <property type="entry name" value="GTPase_EngA"/>
    <property type="match status" value="1"/>
</dbReference>
<feature type="compositionally biased region" description="Low complexity" evidence="10">
    <location>
        <begin position="460"/>
        <end position="469"/>
    </location>
</feature>
<feature type="binding site" evidence="8">
    <location>
        <begin position="234"/>
        <end position="238"/>
    </location>
    <ligand>
        <name>GTP</name>
        <dbReference type="ChEBI" id="CHEBI:37565"/>
        <label>2</label>
    </ligand>
</feature>
<dbReference type="SUPFAM" id="SSF52540">
    <property type="entry name" value="P-loop containing nucleoside triphosphate hydrolases"/>
    <property type="match status" value="2"/>
</dbReference>
<keyword evidence="14" id="KW-1185">Reference proteome</keyword>
<dbReference type="Gene3D" id="3.30.300.20">
    <property type="match status" value="1"/>
</dbReference>
<dbReference type="InterPro" id="IPR032859">
    <property type="entry name" value="KH_dom-like"/>
</dbReference>
<feature type="binding site" evidence="8">
    <location>
        <begin position="124"/>
        <end position="127"/>
    </location>
    <ligand>
        <name>GTP</name>
        <dbReference type="ChEBI" id="CHEBI:37565"/>
        <label>1</label>
    </ligand>
</feature>
<evidence type="ECO:0000313" key="14">
    <source>
        <dbReference type="Proteomes" id="UP000001627"/>
    </source>
</evidence>
<accession>C6V527</accession>
<dbReference type="AlphaFoldDB" id="C6V527"/>
<evidence type="ECO:0000313" key="13">
    <source>
        <dbReference type="EMBL" id="ACT69492.1"/>
    </source>
</evidence>
<evidence type="ECO:0000256" key="4">
    <source>
        <dbReference type="ARBA" id="ARBA00022737"/>
    </source>
</evidence>
<dbReference type="Proteomes" id="UP000001627">
    <property type="component" value="Chromosome"/>
</dbReference>
<dbReference type="GO" id="GO:0042254">
    <property type="term" value="P:ribosome biogenesis"/>
    <property type="evidence" value="ECO:0007669"/>
    <property type="project" value="UniProtKB-KW"/>
</dbReference>
<dbReference type="EMBL" id="CP001431">
    <property type="protein sequence ID" value="ACT69492.1"/>
    <property type="molecule type" value="Genomic_DNA"/>
</dbReference>
<dbReference type="KEGG" id="nri:NRI_0513"/>
<organism evidence="13 14">
    <name type="scientific">Neorickettsia risticii (strain Illinois)</name>
    <dbReference type="NCBI Taxonomy" id="434131"/>
    <lineage>
        <taxon>Bacteria</taxon>
        <taxon>Pseudomonadati</taxon>
        <taxon>Pseudomonadota</taxon>
        <taxon>Alphaproteobacteria</taxon>
        <taxon>Rickettsiales</taxon>
        <taxon>Anaplasmataceae</taxon>
        <taxon>Neorickettsia</taxon>
    </lineage>
</organism>
<protein>
    <recommendedName>
        <fullName evidence="2 8">GTPase Der</fullName>
    </recommendedName>
    <alternativeName>
        <fullName evidence="7 8">GTP-binding protein EngA</fullName>
    </alternativeName>
</protein>
<dbReference type="STRING" id="434131.NRI_0513"/>
<feature type="binding site" evidence="8">
    <location>
        <begin position="300"/>
        <end position="303"/>
    </location>
    <ligand>
        <name>GTP</name>
        <dbReference type="ChEBI" id="CHEBI:37565"/>
        <label>2</label>
    </ligand>
</feature>
<feature type="domain" description="G" evidence="11">
    <location>
        <begin position="182"/>
        <end position="301"/>
    </location>
</feature>
<dbReference type="GO" id="GO:0005525">
    <property type="term" value="F:GTP binding"/>
    <property type="evidence" value="ECO:0007669"/>
    <property type="project" value="UniProtKB-UniRule"/>
</dbReference>
<dbReference type="InterPro" id="IPR027417">
    <property type="entry name" value="P-loop_NTPase"/>
</dbReference>
<evidence type="ECO:0000256" key="5">
    <source>
        <dbReference type="ARBA" id="ARBA00022741"/>
    </source>
</evidence>
<evidence type="ECO:0000256" key="10">
    <source>
        <dbReference type="SAM" id="MobiDB-lite"/>
    </source>
</evidence>
<dbReference type="InterPro" id="IPR006073">
    <property type="entry name" value="GTP-bd"/>
</dbReference>
<reference evidence="13 14" key="1">
    <citation type="journal article" date="2009" name="Nucleic Acids Res.">
        <title>Analysis of complete genome sequence of Neorickettsia risticii: causative agent of Potomac horse fever.</title>
        <authorList>
            <person name="Lin M."/>
            <person name="Zhang C."/>
            <person name="Gibson K."/>
            <person name="Rikihisa Y."/>
        </authorList>
    </citation>
    <scope>NUCLEOTIDE SEQUENCE [LARGE SCALE GENOMIC DNA]</scope>
    <source>
        <strain evidence="13 14">Illinois</strain>
    </source>
</reference>
<keyword evidence="4 9" id="KW-0677">Repeat</keyword>
<dbReference type="PANTHER" id="PTHR43834">
    <property type="entry name" value="GTPASE DER"/>
    <property type="match status" value="1"/>
</dbReference>
<dbReference type="PANTHER" id="PTHR43834:SF6">
    <property type="entry name" value="GTPASE DER"/>
    <property type="match status" value="1"/>
</dbReference>
<dbReference type="HOGENOM" id="CLU_016077_6_2_5"/>
<feature type="binding site" evidence="8">
    <location>
        <begin position="187"/>
        <end position="194"/>
    </location>
    <ligand>
        <name>GTP</name>
        <dbReference type="ChEBI" id="CHEBI:37565"/>
        <label>2</label>
    </ligand>
</feature>
<sequence>MLLFVFNMQSVFRVSIVGKANVGKSTLFNKMAREKRSITMDRKGVTRDVVVRKISLNEGKSFLLLDTAGFNPQHPETVERTEYAIKESDMILFVIDNKIDSEDMLFASWLRRNAGNSKIVLVCNKSDRKDRDDCSLFGFQNVFLISAEHSLGLSELISYIESFIPEQLDIPENDSEKQRRIRVSILGQPNVGKSSLMNKFIGKDRVLVLPIAGTTRDPISDEFQWKCTTFELVDTAGLRKKQRVTDGLEKICNSRALRTSAESDVVIFMCDISNFTLERQDFLLMNKILEQGKPMILVGNKKDAVNATELESIKDFISLQAQKLIASQIPIFFISCLHESDFSCILDECRRLYDDSKRNIPTHRLNVWLQEIIRHHPHPMVNSKPVKLKYIKKILYKFAFVLSANRPELVAESYLNYIRNSLVRDFRIYGIPVTLTLKKNANPYVESRPPKQKNMESISRRGSSPGSRPTYRKSSMGKSS</sequence>
<evidence type="ECO:0000256" key="3">
    <source>
        <dbReference type="ARBA" id="ARBA00022517"/>
    </source>
</evidence>
<dbReference type="HAMAP" id="MF_00195">
    <property type="entry name" value="GTPase_Der"/>
    <property type="match status" value="1"/>
</dbReference>